<reference evidence="8 9" key="1">
    <citation type="submission" date="2016-04" db="EMBL/GenBank/DDBJ databases">
        <title>The genome of Intoshia linei affirms orthonectids as highly simplified spiralians.</title>
        <authorList>
            <person name="Mikhailov K.V."/>
            <person name="Slusarev G.S."/>
            <person name="Nikitin M.A."/>
            <person name="Logacheva M.D."/>
            <person name="Penin A."/>
            <person name="Aleoshin V."/>
            <person name="Panchin Y.V."/>
        </authorList>
    </citation>
    <scope>NUCLEOTIDE SEQUENCE [LARGE SCALE GENOMIC DNA]</scope>
    <source>
        <strain evidence="8">Intl2013</strain>
        <tissue evidence="8">Whole animal</tissue>
    </source>
</reference>
<dbReference type="PRINTS" id="PR01609">
    <property type="entry name" value="CD36FAMILY"/>
</dbReference>
<evidence type="ECO:0000313" key="9">
    <source>
        <dbReference type="Proteomes" id="UP000078046"/>
    </source>
</evidence>
<feature type="transmembrane region" description="Helical" evidence="7">
    <location>
        <begin position="302"/>
        <end position="323"/>
    </location>
</feature>
<comment type="caution">
    <text evidence="8">The sequence shown here is derived from an EMBL/GenBank/DDBJ whole genome shotgun (WGS) entry which is preliminary data.</text>
</comment>
<dbReference type="GO" id="GO:0005044">
    <property type="term" value="F:scavenger receptor activity"/>
    <property type="evidence" value="ECO:0007669"/>
    <property type="project" value="TreeGrafter"/>
</dbReference>
<gene>
    <name evidence="8" type="ORF">A3Q56_02647</name>
</gene>
<sequence>MLFDYPFKLNLFRTVNIHDYIWGYSDETLVKLNKQMYTTYPEVHGLIDKNLRNNSISERYEVWSGKKGTAIGDLVSYNYSRQLNYWNSENSNMLNGTDGSGWNPFVDKTRDLYIFDPELCRSISVQFDETALVRGIHTYQYKISPNIYQNPLKNRINVDFCKQNCLNGDINDKTNVNFCCTKTGNFNLMPCKMGEFVYSIPQYSQVDKFLRKSSIKPFEKTESWLKLEPVTGKVLCSQKQFTASLMIRNTHYVLYNGNEKINHSLLSDYAFPIYSLQERYCIDTKTAVMVAQIVFIVSYLEYIAYLLIVSGGAGLVSFAILTYRRSVNNRNIKIDTSSPIDLYSLTHVVQLKKSGALYIPISVNCSMSLLNSTILNPLNTSKLFKNDCNILYTSAFSKCYCIIDVCNTFQISEVKDILALMTEKKASDKISNSEFDKQLIIEKEVYF</sequence>
<evidence type="ECO:0000256" key="4">
    <source>
        <dbReference type="ARBA" id="ARBA00022989"/>
    </source>
</evidence>
<dbReference type="EMBL" id="LWCA01000261">
    <property type="protein sequence ID" value="OAF69570.1"/>
    <property type="molecule type" value="Genomic_DNA"/>
</dbReference>
<keyword evidence="6" id="KW-0325">Glycoprotein</keyword>
<evidence type="ECO:0000313" key="8">
    <source>
        <dbReference type="EMBL" id="OAF69570.1"/>
    </source>
</evidence>
<dbReference type="GO" id="GO:0005737">
    <property type="term" value="C:cytoplasm"/>
    <property type="evidence" value="ECO:0007669"/>
    <property type="project" value="TreeGrafter"/>
</dbReference>
<evidence type="ECO:0000256" key="2">
    <source>
        <dbReference type="ARBA" id="ARBA00010532"/>
    </source>
</evidence>
<dbReference type="InterPro" id="IPR002159">
    <property type="entry name" value="CD36_fam"/>
</dbReference>
<protein>
    <submittedName>
        <fullName evidence="8">Uncharacterized protein</fullName>
    </submittedName>
</protein>
<dbReference type="Proteomes" id="UP000078046">
    <property type="component" value="Unassembled WGS sequence"/>
</dbReference>
<accession>A0A177B622</accession>
<comment type="similarity">
    <text evidence="2">Belongs to the CD36 family.</text>
</comment>
<organism evidence="8 9">
    <name type="scientific">Intoshia linei</name>
    <dbReference type="NCBI Taxonomy" id="1819745"/>
    <lineage>
        <taxon>Eukaryota</taxon>
        <taxon>Metazoa</taxon>
        <taxon>Spiralia</taxon>
        <taxon>Lophotrochozoa</taxon>
        <taxon>Mesozoa</taxon>
        <taxon>Orthonectida</taxon>
        <taxon>Rhopaluridae</taxon>
        <taxon>Intoshia</taxon>
    </lineage>
</organism>
<dbReference type="GO" id="GO:0016020">
    <property type="term" value="C:membrane"/>
    <property type="evidence" value="ECO:0007669"/>
    <property type="project" value="UniProtKB-SubCell"/>
</dbReference>
<keyword evidence="4 7" id="KW-1133">Transmembrane helix</keyword>
<dbReference type="AlphaFoldDB" id="A0A177B622"/>
<evidence type="ECO:0000256" key="5">
    <source>
        <dbReference type="ARBA" id="ARBA00023136"/>
    </source>
</evidence>
<evidence type="ECO:0000256" key="3">
    <source>
        <dbReference type="ARBA" id="ARBA00022692"/>
    </source>
</evidence>
<keyword evidence="3 7" id="KW-0812">Transmembrane</keyword>
<dbReference type="PANTHER" id="PTHR11923:SF51">
    <property type="entry name" value="LYSOSOME MEMBRANE PROTEIN 2"/>
    <property type="match status" value="1"/>
</dbReference>
<keyword evidence="5 7" id="KW-0472">Membrane</keyword>
<keyword evidence="9" id="KW-1185">Reference proteome</keyword>
<dbReference type="PANTHER" id="PTHR11923">
    <property type="entry name" value="SCAVENGER RECEPTOR CLASS B TYPE-1 SR-B1"/>
    <property type="match status" value="1"/>
</dbReference>
<comment type="subcellular location">
    <subcellularLocation>
        <location evidence="1">Membrane</location>
    </subcellularLocation>
</comment>
<evidence type="ECO:0000256" key="1">
    <source>
        <dbReference type="ARBA" id="ARBA00004370"/>
    </source>
</evidence>
<dbReference type="Pfam" id="PF01130">
    <property type="entry name" value="CD36"/>
    <property type="match status" value="1"/>
</dbReference>
<dbReference type="OrthoDB" id="18585at2759"/>
<evidence type="ECO:0000256" key="6">
    <source>
        <dbReference type="ARBA" id="ARBA00023180"/>
    </source>
</evidence>
<name>A0A177B622_9BILA</name>
<proteinExistence type="inferred from homology"/>
<evidence type="ECO:0000256" key="7">
    <source>
        <dbReference type="SAM" id="Phobius"/>
    </source>
</evidence>